<dbReference type="FunFam" id="3.40.50.720:FF:000084">
    <property type="entry name" value="Short-chain dehydrogenase reductase"/>
    <property type="match status" value="1"/>
</dbReference>
<dbReference type="RefSeq" id="WP_089243216.1">
    <property type="nucleotide sequence ID" value="NZ_FZOW01000002.1"/>
</dbReference>
<name>A0A239E2R4_9NOCA</name>
<dbReference type="EMBL" id="FZOW01000002">
    <property type="protein sequence ID" value="SNS38273.1"/>
    <property type="molecule type" value="Genomic_DNA"/>
</dbReference>
<dbReference type="OrthoDB" id="9803333at2"/>
<dbReference type="Proteomes" id="UP000198327">
    <property type="component" value="Unassembled WGS sequence"/>
</dbReference>
<organism evidence="3 4">
    <name type="scientific">Rhodococcoides kyotonense</name>
    <dbReference type="NCBI Taxonomy" id="398843"/>
    <lineage>
        <taxon>Bacteria</taxon>
        <taxon>Bacillati</taxon>
        <taxon>Actinomycetota</taxon>
        <taxon>Actinomycetes</taxon>
        <taxon>Mycobacteriales</taxon>
        <taxon>Nocardiaceae</taxon>
        <taxon>Rhodococcoides</taxon>
    </lineage>
</organism>
<keyword evidence="2" id="KW-0560">Oxidoreductase</keyword>
<gene>
    <name evidence="3" type="ORF">SAMN05421642_102143</name>
</gene>
<dbReference type="InterPro" id="IPR020904">
    <property type="entry name" value="Sc_DH/Rdtase_CS"/>
</dbReference>
<evidence type="ECO:0000256" key="2">
    <source>
        <dbReference type="ARBA" id="ARBA00023002"/>
    </source>
</evidence>
<protein>
    <submittedName>
        <fullName evidence="3">2,3-dihydro-2,3-dihydroxybenzoate dehydrogenase</fullName>
    </submittedName>
</protein>
<dbReference type="InterPro" id="IPR002347">
    <property type="entry name" value="SDR_fam"/>
</dbReference>
<accession>A0A239E2R4</accession>
<sequence>MTTVVVGAGKGIGRAVAQLLARSGHELALLDADATALATTARLLGDSVIPTYDVDVRDACAVDTAIDDIETSLGPITGLAHVAAILETGSILDSDLGDWRKTYDVNVFGLLNVVRSVGRPMRERRSGSIVLVGSNAAGVPRMSMGAYGSSKAAATMLTRILGLELAQYGIRANIVAPGSTDTDMQRSLWADPADDAFAQPVIDGDLATFKAGIPLGRIASPEDIADSVEFLLSDRARHITMQSLYVDGGATLRA</sequence>
<dbReference type="STRING" id="398843.A3K89_04245"/>
<evidence type="ECO:0000313" key="3">
    <source>
        <dbReference type="EMBL" id="SNS38273.1"/>
    </source>
</evidence>
<proteinExistence type="inferred from homology"/>
<dbReference type="InterPro" id="IPR036291">
    <property type="entry name" value="NAD(P)-bd_dom_sf"/>
</dbReference>
<dbReference type="PRINTS" id="PR01397">
    <property type="entry name" value="DHBDHDRGNASE"/>
</dbReference>
<keyword evidence="4" id="KW-1185">Reference proteome</keyword>
<dbReference type="Pfam" id="PF13561">
    <property type="entry name" value="adh_short_C2"/>
    <property type="match status" value="1"/>
</dbReference>
<dbReference type="GO" id="GO:0019290">
    <property type="term" value="P:siderophore biosynthetic process"/>
    <property type="evidence" value="ECO:0007669"/>
    <property type="project" value="InterPro"/>
</dbReference>
<reference evidence="4" key="1">
    <citation type="submission" date="2017-06" db="EMBL/GenBank/DDBJ databases">
        <authorList>
            <person name="Varghese N."/>
            <person name="Submissions S."/>
        </authorList>
    </citation>
    <scope>NUCLEOTIDE SEQUENCE [LARGE SCALE GENOMIC DNA]</scope>
    <source>
        <strain evidence="4">JCM 23211</strain>
    </source>
</reference>
<comment type="similarity">
    <text evidence="1">Belongs to the short-chain dehydrogenases/reductases (SDR) family.</text>
</comment>
<dbReference type="GO" id="GO:0050664">
    <property type="term" value="F:oxidoreductase activity, acting on NAD(P)H, oxygen as acceptor"/>
    <property type="evidence" value="ECO:0007669"/>
    <property type="project" value="TreeGrafter"/>
</dbReference>
<dbReference type="Gene3D" id="3.40.50.720">
    <property type="entry name" value="NAD(P)-binding Rossmann-like Domain"/>
    <property type="match status" value="1"/>
</dbReference>
<evidence type="ECO:0000313" key="4">
    <source>
        <dbReference type="Proteomes" id="UP000198327"/>
    </source>
</evidence>
<dbReference type="PROSITE" id="PS00061">
    <property type="entry name" value="ADH_SHORT"/>
    <property type="match status" value="1"/>
</dbReference>
<dbReference type="InterPro" id="IPR003560">
    <property type="entry name" value="DHB_DH"/>
</dbReference>
<dbReference type="GO" id="GO:0008667">
    <property type="term" value="F:2,3-dihydro-2,3-dihydroxybenzoate dehydrogenase activity"/>
    <property type="evidence" value="ECO:0007669"/>
    <property type="project" value="InterPro"/>
</dbReference>
<evidence type="ECO:0000256" key="1">
    <source>
        <dbReference type="ARBA" id="ARBA00006484"/>
    </source>
</evidence>
<dbReference type="AlphaFoldDB" id="A0A239E2R4"/>
<dbReference type="SUPFAM" id="SSF51735">
    <property type="entry name" value="NAD(P)-binding Rossmann-fold domains"/>
    <property type="match status" value="1"/>
</dbReference>
<dbReference type="PANTHER" id="PTHR43008:SF4">
    <property type="entry name" value="CHAIN DEHYDROGENASE, PUTATIVE (AFU_ORTHOLOGUE AFUA_4G08710)-RELATED"/>
    <property type="match status" value="1"/>
</dbReference>
<dbReference type="PANTHER" id="PTHR43008">
    <property type="entry name" value="BENZIL REDUCTASE"/>
    <property type="match status" value="1"/>
</dbReference>